<dbReference type="Proteomes" id="UP000572268">
    <property type="component" value="Unassembled WGS sequence"/>
</dbReference>
<evidence type="ECO:0000313" key="2">
    <source>
        <dbReference type="EMBL" id="KAF4656882.1"/>
    </source>
</evidence>
<comment type="caution">
    <text evidence="2">The sequence shown here is derived from an EMBL/GenBank/DDBJ whole genome shotgun (WGS) entry which is preliminary data.</text>
</comment>
<gene>
    <name evidence="2" type="ORF">FOL46_007644</name>
</gene>
<protein>
    <submittedName>
        <fullName evidence="2">Uncharacterized protein</fullName>
    </submittedName>
</protein>
<sequence>MAPPVSCRGVALTILMAVLGRGFGETATCHVLYLPDGDSHHDSALFDKHKENFFRYLAGRKKSSRDAEVNAACGEIHFDMLLLPHPQRRWFTSRPSPQYPDQPEFTDPTDQQLIYSLEYLFGKINRLADRVPLQSIFLVGIYSGAAMAIQTALLYPGILGGVLSFAGWIPLLNGAAHLIVANPHQWGITRTPICEIKRVWRGRRPLSTAGFSHDHISMVLAQSGFLEALYCGESDEAPIWGSLASVMSRPVCGVLWVAPSTSRIGDSKKRREERMRKLLNGPGDPEAMEDLRRVCGARIKLVYSLMSPEDAQKVARNWAAVLRGEALTSLNYEFNEGYHALSVQRIPGWYYQLTASSSVGRVWEVKLTGNPAITRASAGILLLNMPKATRRSDLDDPGVPAVAVEHTKESSTRELNSKLLQGFSDLFSAVPRRCVITLIVEEVSELLVMGNWAEAVREEAVDRRLLEKCNGEIELVSLVESIFGSYDVGLPDGNDQLGARAGARLSEIIAFLMRNGANSTSFVFITRSLSYLLAPFVRDIGIQYSVIDNPLALTLTHQANRTE</sequence>
<proteinExistence type="predicted"/>
<dbReference type="SUPFAM" id="SSF53474">
    <property type="entry name" value="alpha/beta-Hydrolases"/>
    <property type="match status" value="1"/>
</dbReference>
<reference evidence="2 3" key="1">
    <citation type="submission" date="2020-04" db="EMBL/GenBank/DDBJ databases">
        <title>Perkinsus olseni comparative genomics.</title>
        <authorList>
            <person name="Bogema D.R."/>
        </authorList>
    </citation>
    <scope>NUCLEOTIDE SEQUENCE [LARGE SCALE GENOMIC DNA]</scope>
    <source>
        <strain evidence="2">ATCC PRA-31</strain>
    </source>
</reference>
<feature type="chain" id="PRO_5029519981" evidence="1">
    <location>
        <begin position="25"/>
        <end position="563"/>
    </location>
</feature>
<dbReference type="Gene3D" id="3.40.50.1820">
    <property type="entry name" value="alpha/beta hydrolase"/>
    <property type="match status" value="1"/>
</dbReference>
<feature type="signal peptide" evidence="1">
    <location>
        <begin position="1"/>
        <end position="24"/>
    </location>
</feature>
<dbReference type="AlphaFoldDB" id="A0A7J6LCD5"/>
<keyword evidence="1" id="KW-0732">Signal</keyword>
<dbReference type="EMBL" id="JABANN010000552">
    <property type="protein sequence ID" value="KAF4656882.1"/>
    <property type="molecule type" value="Genomic_DNA"/>
</dbReference>
<organism evidence="2 3">
    <name type="scientific">Perkinsus olseni</name>
    <name type="common">Perkinsus atlanticus</name>
    <dbReference type="NCBI Taxonomy" id="32597"/>
    <lineage>
        <taxon>Eukaryota</taxon>
        <taxon>Sar</taxon>
        <taxon>Alveolata</taxon>
        <taxon>Perkinsozoa</taxon>
        <taxon>Perkinsea</taxon>
        <taxon>Perkinsida</taxon>
        <taxon>Perkinsidae</taxon>
        <taxon>Perkinsus</taxon>
    </lineage>
</organism>
<dbReference type="InterPro" id="IPR029058">
    <property type="entry name" value="AB_hydrolase_fold"/>
</dbReference>
<feature type="non-terminal residue" evidence="2">
    <location>
        <position position="563"/>
    </location>
</feature>
<accession>A0A7J6LCD5</accession>
<evidence type="ECO:0000256" key="1">
    <source>
        <dbReference type="SAM" id="SignalP"/>
    </source>
</evidence>
<name>A0A7J6LCD5_PEROL</name>
<evidence type="ECO:0000313" key="3">
    <source>
        <dbReference type="Proteomes" id="UP000572268"/>
    </source>
</evidence>